<evidence type="ECO:0000313" key="2">
    <source>
        <dbReference type="Proteomes" id="UP001234297"/>
    </source>
</evidence>
<dbReference type="EMBL" id="CM056810">
    <property type="protein sequence ID" value="KAJ8645134.1"/>
    <property type="molecule type" value="Genomic_DNA"/>
</dbReference>
<sequence>MKNRSTPSIIDIPHTHPTIQRPQTTSQWNTQIRDCCRRGSPHDSLLLYRHMCRLGLQPDRLTFPSLLKASAALSSARLSLALLSQTIKSSLERDLIVATALVDSLSKCSDTSSARKVFDEMPERDVAAWNALLSGYSRNGYVEQAISLFAWMRSCGETPNSLTLSVLLQVCASGVEYRRLGRCLHGYICRRGGGDDFDVFLDNSLLDFYCKCGDVEVAKRVFERMPVRDLVSWNVMTSGYSRNGCAHMALRTFRMLREEGFSPDSVTLETALGACALVGDDIEVGELIHGFMIVSGFSLDVYLANSLLLMYSKCGDMESMGRVFDRMLVRNLVSWNILIDGLIQRGQPQKALALFRLMRSTERQVSSSLLVSALKAIKLLGGCQEEQVMCIHCLVIATGFDLDKFVSSSLIAAYGECGDIATARRCFDYFTQRMNNYLVCCNAMVSVYLLNWCLDEAWELLQVMQLNSCKGDLVTFVNALLICAQQSDLRQGKLVHGYIIRNWFDSSVIITTMLLELYIKCGLLTTACLLFSRMCLRNTVSWNTMIFGCCKNGFPRVSLSLFHHLIQLDGVMPDATCLVGVIDAISQRGFHREGKYIHDYAISVGLDKNEFVTNALIAMYMGLGDFYDALSVFDAADKLRTVTWNTMISECSRCGLSAKAIAVFHQMKLENITPDSITLLSLLPACADLASLNCGMWVHSIISKTGHESDLFVGSSLIDMYAKCGDIDMGWMVFERMSVKTIVTWNSMIWAYGMHGKAEDADRLFHEMRQVGVNPDVVTFLSLISVCSHVGDVEKGHQYIDLMTREYSMSLTKEHCTSIVDLLGRNGHVKEAFEFMEKFPAAAGACAWGALLGACRVQGNIEVGMHAAEKLFELDPLHCGYHVLLANMFSELGRWREASTIRRKLAETGIKKSPGWSIVNT</sequence>
<accession>A0ACC2MIH5</accession>
<reference evidence="1 2" key="1">
    <citation type="journal article" date="2022" name="Hortic Res">
        <title>A haplotype resolved chromosomal level avocado genome allows analysis of novel avocado genes.</title>
        <authorList>
            <person name="Nath O."/>
            <person name="Fletcher S.J."/>
            <person name="Hayward A."/>
            <person name="Shaw L.M."/>
            <person name="Masouleh A.K."/>
            <person name="Furtado A."/>
            <person name="Henry R.J."/>
            <person name="Mitter N."/>
        </authorList>
    </citation>
    <scope>NUCLEOTIDE SEQUENCE [LARGE SCALE GENOMIC DNA]</scope>
    <source>
        <strain evidence="2">cv. Hass</strain>
    </source>
</reference>
<organism evidence="1 2">
    <name type="scientific">Persea americana</name>
    <name type="common">Avocado</name>
    <dbReference type="NCBI Taxonomy" id="3435"/>
    <lineage>
        <taxon>Eukaryota</taxon>
        <taxon>Viridiplantae</taxon>
        <taxon>Streptophyta</taxon>
        <taxon>Embryophyta</taxon>
        <taxon>Tracheophyta</taxon>
        <taxon>Spermatophyta</taxon>
        <taxon>Magnoliopsida</taxon>
        <taxon>Magnoliidae</taxon>
        <taxon>Laurales</taxon>
        <taxon>Lauraceae</taxon>
        <taxon>Persea</taxon>
    </lineage>
</organism>
<proteinExistence type="predicted"/>
<protein>
    <submittedName>
        <fullName evidence="1">Uncharacterized protein</fullName>
    </submittedName>
</protein>
<keyword evidence="2" id="KW-1185">Reference proteome</keyword>
<evidence type="ECO:0000313" key="1">
    <source>
        <dbReference type="EMBL" id="KAJ8645134.1"/>
    </source>
</evidence>
<comment type="caution">
    <text evidence="1">The sequence shown here is derived from an EMBL/GenBank/DDBJ whole genome shotgun (WGS) entry which is preliminary data.</text>
</comment>
<name>A0ACC2MIH5_PERAE</name>
<gene>
    <name evidence="1" type="ORF">MRB53_006882</name>
</gene>
<dbReference type="Proteomes" id="UP001234297">
    <property type="component" value="Chromosome 2"/>
</dbReference>